<dbReference type="EMBL" id="FUEG01000004">
    <property type="protein sequence ID" value="SJL03671.1"/>
    <property type="molecule type" value="Genomic_DNA"/>
</dbReference>
<protein>
    <submittedName>
        <fullName evidence="2">Uncharacterized protein</fullName>
    </submittedName>
</protein>
<organism evidence="2 3">
    <name type="scientific">Armillaria ostoyae</name>
    <name type="common">Armillaria root rot fungus</name>
    <dbReference type="NCBI Taxonomy" id="47428"/>
    <lineage>
        <taxon>Eukaryota</taxon>
        <taxon>Fungi</taxon>
        <taxon>Dikarya</taxon>
        <taxon>Basidiomycota</taxon>
        <taxon>Agaricomycotina</taxon>
        <taxon>Agaricomycetes</taxon>
        <taxon>Agaricomycetidae</taxon>
        <taxon>Agaricales</taxon>
        <taxon>Marasmiineae</taxon>
        <taxon>Physalacriaceae</taxon>
        <taxon>Armillaria</taxon>
    </lineage>
</organism>
<name>A0A284R4N9_ARMOS</name>
<feature type="transmembrane region" description="Helical" evidence="1">
    <location>
        <begin position="12"/>
        <end position="34"/>
    </location>
</feature>
<proteinExistence type="predicted"/>
<evidence type="ECO:0000313" key="2">
    <source>
        <dbReference type="EMBL" id="SJL03671.1"/>
    </source>
</evidence>
<dbReference type="OrthoDB" id="2550823at2759"/>
<accession>A0A284R4N9</accession>
<evidence type="ECO:0000313" key="3">
    <source>
        <dbReference type="Proteomes" id="UP000219338"/>
    </source>
</evidence>
<keyword evidence="1" id="KW-1133">Transmembrane helix</keyword>
<feature type="transmembrane region" description="Helical" evidence="1">
    <location>
        <begin position="55"/>
        <end position="74"/>
    </location>
</feature>
<gene>
    <name evidence="2" type="ORF">ARMOST_07028</name>
</gene>
<keyword evidence="1" id="KW-0472">Membrane</keyword>
<dbReference type="AlphaFoldDB" id="A0A284R4N9"/>
<dbReference type="STRING" id="47428.A0A284R4N9"/>
<feature type="transmembrane region" description="Helical" evidence="1">
    <location>
        <begin position="80"/>
        <end position="98"/>
    </location>
</feature>
<evidence type="ECO:0000256" key="1">
    <source>
        <dbReference type="SAM" id="Phobius"/>
    </source>
</evidence>
<dbReference type="Proteomes" id="UP000219338">
    <property type="component" value="Unassembled WGS sequence"/>
</dbReference>
<keyword evidence="3" id="KW-1185">Reference proteome</keyword>
<sequence>MSAPPRSPLSVVFLLHIAVEIPLAIQGIWSPATLPFLQLTNTTLVLLKVSVSDRLLFLPQTIVVVCILGSGVMYSRATVLPVAGYVYLFALLDTTVHIAHAEFLPGKRALAMGLCVYHSSASTVLYYAPRFIPYSFGPFFEQYRITPENAWGTVHGLVGLGMVVWWQLTLPYVQMGQTR</sequence>
<keyword evidence="1" id="KW-0812">Transmembrane</keyword>
<dbReference type="OMA" id="HVTCSTI"/>
<reference evidence="3" key="1">
    <citation type="journal article" date="2017" name="Nat. Ecol. Evol.">
        <title>Genome expansion and lineage-specific genetic innovations in the forest pathogenic fungi Armillaria.</title>
        <authorList>
            <person name="Sipos G."/>
            <person name="Prasanna A.N."/>
            <person name="Walter M.C."/>
            <person name="O'Connor E."/>
            <person name="Balint B."/>
            <person name="Krizsan K."/>
            <person name="Kiss B."/>
            <person name="Hess J."/>
            <person name="Varga T."/>
            <person name="Slot J."/>
            <person name="Riley R."/>
            <person name="Boka B."/>
            <person name="Rigling D."/>
            <person name="Barry K."/>
            <person name="Lee J."/>
            <person name="Mihaltcheva S."/>
            <person name="LaButti K."/>
            <person name="Lipzen A."/>
            <person name="Waldron R."/>
            <person name="Moloney N.M."/>
            <person name="Sperisen C."/>
            <person name="Kredics L."/>
            <person name="Vagvoelgyi C."/>
            <person name="Patrignani A."/>
            <person name="Fitzpatrick D."/>
            <person name="Nagy I."/>
            <person name="Doyle S."/>
            <person name="Anderson J.B."/>
            <person name="Grigoriev I.V."/>
            <person name="Gueldener U."/>
            <person name="Muensterkoetter M."/>
            <person name="Nagy L.G."/>
        </authorList>
    </citation>
    <scope>NUCLEOTIDE SEQUENCE [LARGE SCALE GENOMIC DNA]</scope>
    <source>
        <strain evidence="3">C18/9</strain>
    </source>
</reference>
<feature type="transmembrane region" description="Helical" evidence="1">
    <location>
        <begin position="149"/>
        <end position="173"/>
    </location>
</feature>